<dbReference type="AlphaFoldDB" id="A0A7J8SMV2"/>
<name>A0A7J8SMV2_GOSDV</name>
<keyword evidence="2" id="KW-1185">Reference proteome</keyword>
<evidence type="ECO:0000313" key="1">
    <source>
        <dbReference type="EMBL" id="MBA0627175.1"/>
    </source>
</evidence>
<reference evidence="1 2" key="1">
    <citation type="journal article" date="2019" name="Genome Biol. Evol.">
        <title>Insights into the evolution of the New World diploid cottons (Gossypium, subgenus Houzingenia) based on genome sequencing.</title>
        <authorList>
            <person name="Grover C.E."/>
            <person name="Arick M.A. 2nd"/>
            <person name="Thrash A."/>
            <person name="Conover J.L."/>
            <person name="Sanders W.S."/>
            <person name="Peterson D.G."/>
            <person name="Frelichowski J.E."/>
            <person name="Scheffler J.A."/>
            <person name="Scheffler B.E."/>
            <person name="Wendel J.F."/>
        </authorList>
    </citation>
    <scope>NUCLEOTIDE SEQUENCE [LARGE SCALE GENOMIC DNA]</scope>
    <source>
        <strain evidence="1">27</strain>
        <tissue evidence="1">Leaf</tissue>
    </source>
</reference>
<dbReference type="EMBL" id="JABFAC010000010">
    <property type="protein sequence ID" value="MBA0627175.1"/>
    <property type="molecule type" value="Genomic_DNA"/>
</dbReference>
<protein>
    <submittedName>
        <fullName evidence="1">Uncharacterized protein</fullName>
    </submittedName>
</protein>
<comment type="caution">
    <text evidence="1">The sequence shown here is derived from an EMBL/GenBank/DDBJ whole genome shotgun (WGS) entry which is preliminary data.</text>
</comment>
<accession>A0A7J8SMV2</accession>
<evidence type="ECO:0000313" key="2">
    <source>
        <dbReference type="Proteomes" id="UP000593561"/>
    </source>
</evidence>
<proteinExistence type="predicted"/>
<gene>
    <name evidence="1" type="ORF">Godav_004720</name>
</gene>
<sequence>MIELLKLLDKYPTSELNFL</sequence>
<dbReference type="Proteomes" id="UP000593561">
    <property type="component" value="Unassembled WGS sequence"/>
</dbReference>
<organism evidence="1 2">
    <name type="scientific">Gossypium davidsonii</name>
    <name type="common">Davidson's cotton</name>
    <name type="synonym">Gossypium klotzschianum subsp. davidsonii</name>
    <dbReference type="NCBI Taxonomy" id="34287"/>
    <lineage>
        <taxon>Eukaryota</taxon>
        <taxon>Viridiplantae</taxon>
        <taxon>Streptophyta</taxon>
        <taxon>Embryophyta</taxon>
        <taxon>Tracheophyta</taxon>
        <taxon>Spermatophyta</taxon>
        <taxon>Magnoliopsida</taxon>
        <taxon>eudicotyledons</taxon>
        <taxon>Gunneridae</taxon>
        <taxon>Pentapetalae</taxon>
        <taxon>rosids</taxon>
        <taxon>malvids</taxon>
        <taxon>Malvales</taxon>
        <taxon>Malvaceae</taxon>
        <taxon>Malvoideae</taxon>
        <taxon>Gossypium</taxon>
    </lineage>
</organism>